<dbReference type="WBParaSite" id="Pan_g17721.t1">
    <property type="protein sequence ID" value="Pan_g17721.t1"/>
    <property type="gene ID" value="Pan_g17721"/>
</dbReference>
<protein>
    <submittedName>
        <fullName evidence="2">HTH LytTR-type domain-containing protein</fullName>
    </submittedName>
</protein>
<name>A0A7E4V920_PANRE</name>
<dbReference type="Proteomes" id="UP000492821">
    <property type="component" value="Unassembled WGS sequence"/>
</dbReference>
<organism evidence="1 2">
    <name type="scientific">Panagrellus redivivus</name>
    <name type="common">Microworm</name>
    <dbReference type="NCBI Taxonomy" id="6233"/>
    <lineage>
        <taxon>Eukaryota</taxon>
        <taxon>Metazoa</taxon>
        <taxon>Ecdysozoa</taxon>
        <taxon>Nematoda</taxon>
        <taxon>Chromadorea</taxon>
        <taxon>Rhabditida</taxon>
        <taxon>Tylenchina</taxon>
        <taxon>Panagrolaimomorpha</taxon>
        <taxon>Panagrolaimoidea</taxon>
        <taxon>Panagrolaimidae</taxon>
        <taxon>Panagrellus</taxon>
    </lineage>
</organism>
<dbReference type="AlphaFoldDB" id="A0A7E4V920"/>
<evidence type="ECO:0000313" key="2">
    <source>
        <dbReference type="WBParaSite" id="Pan_g17721.t1"/>
    </source>
</evidence>
<proteinExistence type="predicted"/>
<reference evidence="2" key="2">
    <citation type="submission" date="2020-10" db="UniProtKB">
        <authorList>
            <consortium name="WormBaseParasite"/>
        </authorList>
    </citation>
    <scope>IDENTIFICATION</scope>
</reference>
<sequence length="169" mass="19859">MPYPIAKLAYGLRCRLSDLATPSERYRLQEAAGNKDICPPKLQPIRQQVFLRISYKNGKPFVFDNHFHDTPVFTDQADELVYCTSVVLDNIRINDLKDDAQQESFTVRFDGSLNYKTLNYELERRLRQKFYLRNELMYPSEQGVILDWPDRGIPLYLPTEGMYPVFKPK</sequence>
<accession>A0A7E4V920</accession>
<reference evidence="1" key="1">
    <citation type="journal article" date="2013" name="Genetics">
        <title>The draft genome and transcriptome of Panagrellus redivivus are shaped by the harsh demands of a free-living lifestyle.</title>
        <authorList>
            <person name="Srinivasan J."/>
            <person name="Dillman A.R."/>
            <person name="Macchietto M.G."/>
            <person name="Heikkinen L."/>
            <person name="Lakso M."/>
            <person name="Fracchia K.M."/>
            <person name="Antoshechkin I."/>
            <person name="Mortazavi A."/>
            <person name="Wong G."/>
            <person name="Sternberg P.W."/>
        </authorList>
    </citation>
    <scope>NUCLEOTIDE SEQUENCE [LARGE SCALE GENOMIC DNA]</scope>
    <source>
        <strain evidence="1">MT8872</strain>
    </source>
</reference>
<evidence type="ECO:0000313" key="1">
    <source>
        <dbReference type="Proteomes" id="UP000492821"/>
    </source>
</evidence>
<keyword evidence="1" id="KW-1185">Reference proteome</keyword>